<protein>
    <submittedName>
        <fullName evidence="2">Uncharacterized protein</fullName>
    </submittedName>
</protein>
<dbReference type="Proteomes" id="UP000326198">
    <property type="component" value="Unassembled WGS sequence"/>
</dbReference>
<evidence type="ECO:0000313" key="2">
    <source>
        <dbReference type="EMBL" id="KAE8373645.1"/>
    </source>
</evidence>
<evidence type="ECO:0000313" key="3">
    <source>
        <dbReference type="Proteomes" id="UP000326198"/>
    </source>
</evidence>
<proteinExistence type="predicted"/>
<dbReference type="AlphaFoldDB" id="A0A5N7AUX2"/>
<organism evidence="2 3">
    <name type="scientific">Aspergillus bertholletiae</name>
    <dbReference type="NCBI Taxonomy" id="1226010"/>
    <lineage>
        <taxon>Eukaryota</taxon>
        <taxon>Fungi</taxon>
        <taxon>Dikarya</taxon>
        <taxon>Ascomycota</taxon>
        <taxon>Pezizomycotina</taxon>
        <taxon>Eurotiomycetes</taxon>
        <taxon>Eurotiomycetidae</taxon>
        <taxon>Eurotiales</taxon>
        <taxon>Aspergillaceae</taxon>
        <taxon>Aspergillus</taxon>
        <taxon>Aspergillus subgen. Circumdati</taxon>
    </lineage>
</organism>
<evidence type="ECO:0000256" key="1">
    <source>
        <dbReference type="SAM" id="MobiDB-lite"/>
    </source>
</evidence>
<sequence>MKPLIVRVPGDFKKELGSNLSFAKAEAEEKSSLLREGLDEQCRTMSAEAEKKPSPRKGYQKLMSSGVEERSSLCQIPKVPAAGGKTWRGKKAQQVPSNQLSILSFVRRAEEAGEKPELPETGCTTAEKHPSPTEAGAEESSKSKKTKLIKESVEYTDSSISVKTDEESTFALHDIPESKVHFNPEAFADVILIDDEECPDELKYEDAAGYDVETQDDLLEQEYQEEAGYLEEGFVTDEDRYRAAGITSDEDREALRESFDKSMHRVIKYLCNYAQSTPFSELSDHESWVAKGLYQYLRGTDPEVVFRLYQMIIPESTHTILGHGGLTGRHILALPKACPWRREKGVYLDYVSSPHEAGGLYTGSTKAHFIKRILDHKREIQRIGPRTNPSVHYKYIREKRGRKSHFRVVAAFPQNLPELGIERADSEWLIRLLGTAIMIVLDTFQPGSLPQFSVSQDRLDHLRSECGLRPTVFYPLNRALPTKQSGRSNIPRPPASATRVINGKEHTVRTGLLPFIIGFMNQPLGHAATQTVVLQKQQGNGTGTAETEI</sequence>
<feature type="region of interest" description="Disordered" evidence="1">
    <location>
        <begin position="43"/>
        <end position="72"/>
    </location>
</feature>
<accession>A0A5N7AUX2</accession>
<reference evidence="2 3" key="1">
    <citation type="submission" date="2019-04" db="EMBL/GenBank/DDBJ databases">
        <title>Friends and foes A comparative genomics studyof 23 Aspergillus species from section Flavi.</title>
        <authorList>
            <consortium name="DOE Joint Genome Institute"/>
            <person name="Kjaerbolling I."/>
            <person name="Vesth T."/>
            <person name="Frisvad J.C."/>
            <person name="Nybo J.L."/>
            <person name="Theobald S."/>
            <person name="Kildgaard S."/>
            <person name="Isbrandt T."/>
            <person name="Kuo A."/>
            <person name="Sato A."/>
            <person name="Lyhne E.K."/>
            <person name="Kogle M.E."/>
            <person name="Wiebenga A."/>
            <person name="Kun R.S."/>
            <person name="Lubbers R.J."/>
            <person name="Makela M.R."/>
            <person name="Barry K."/>
            <person name="Chovatia M."/>
            <person name="Clum A."/>
            <person name="Daum C."/>
            <person name="Haridas S."/>
            <person name="He G."/>
            <person name="LaButti K."/>
            <person name="Lipzen A."/>
            <person name="Mondo S."/>
            <person name="Riley R."/>
            <person name="Salamov A."/>
            <person name="Simmons B.A."/>
            <person name="Magnuson J.K."/>
            <person name="Henrissat B."/>
            <person name="Mortensen U.H."/>
            <person name="Larsen T.O."/>
            <person name="Devries R.P."/>
            <person name="Grigoriev I.V."/>
            <person name="Machida M."/>
            <person name="Baker S.E."/>
            <person name="Andersen M.R."/>
        </authorList>
    </citation>
    <scope>NUCLEOTIDE SEQUENCE [LARGE SCALE GENOMIC DNA]</scope>
    <source>
        <strain evidence="2 3">IBT 29228</strain>
    </source>
</reference>
<dbReference type="OrthoDB" id="10555970at2759"/>
<feature type="compositionally biased region" description="Basic and acidic residues" evidence="1">
    <location>
        <begin position="43"/>
        <end position="53"/>
    </location>
</feature>
<name>A0A5N7AUX2_9EURO</name>
<keyword evidence="3" id="KW-1185">Reference proteome</keyword>
<dbReference type="EMBL" id="ML736308">
    <property type="protein sequence ID" value="KAE8373645.1"/>
    <property type="molecule type" value="Genomic_DNA"/>
</dbReference>
<feature type="region of interest" description="Disordered" evidence="1">
    <location>
        <begin position="110"/>
        <end position="147"/>
    </location>
</feature>
<gene>
    <name evidence="2" type="ORF">BDV26DRAFT_296759</name>
</gene>